<dbReference type="CDD" id="cd00796">
    <property type="entry name" value="INT_Rci_Hp1_C"/>
    <property type="match status" value="1"/>
</dbReference>
<keyword evidence="2" id="KW-0233">DNA recombination</keyword>
<dbReference type="Gene3D" id="1.10.150.130">
    <property type="match status" value="1"/>
</dbReference>
<gene>
    <name evidence="4" type="ORF">B1A_21992</name>
</gene>
<dbReference type="InterPro" id="IPR011010">
    <property type="entry name" value="DNA_brk_join_enz"/>
</dbReference>
<evidence type="ECO:0000256" key="2">
    <source>
        <dbReference type="ARBA" id="ARBA00023172"/>
    </source>
</evidence>
<evidence type="ECO:0000313" key="4">
    <source>
        <dbReference type="EMBL" id="EQD26119.1"/>
    </source>
</evidence>
<dbReference type="PANTHER" id="PTHR30349:SF94">
    <property type="entry name" value="INTEGRASE_RECOMBINASE HI_1414-RELATED"/>
    <property type="match status" value="1"/>
</dbReference>
<dbReference type="GO" id="GO:0006310">
    <property type="term" value="P:DNA recombination"/>
    <property type="evidence" value="ECO:0007669"/>
    <property type="project" value="UniProtKB-KW"/>
</dbReference>
<proteinExistence type="predicted"/>
<dbReference type="GO" id="GO:0015074">
    <property type="term" value="P:DNA integration"/>
    <property type="evidence" value="ECO:0007669"/>
    <property type="project" value="InterPro"/>
</dbReference>
<dbReference type="InterPro" id="IPR013762">
    <property type="entry name" value="Integrase-like_cat_sf"/>
</dbReference>
<sequence length="349" mass="40130">MMATFTKRENDWWQARVRRKGNETVSKTFPTKEAAEKWARSIEFRIDRGDYTNRSEAEKTTLADAIDRYLEEVTPNKKSAIQEKNRLLTWKNSKLAKVSLLALTPGNFAKFRDERKKAGVSAATIRLDLAPISHLFNLANKEWGIPVDNPIRKITLPREDNSRDRRLLDGEEVRIVAALKQCKNPWILPAFILACETAMRQGESLDLLWQNVSLKNKTAHLIDTKNGTSRTIPLSPRALETLSELPHSIEGKVLRLTKSALVQSWGHAIKRARVDYEKEMIIAGKTKMEIAVDAMLLDLHWHDLRHEGTSRLAARFMMHELMKVTGHKDSKMVFRYYHPRAEDLAKKLE</sequence>
<dbReference type="GO" id="GO:0003677">
    <property type="term" value="F:DNA binding"/>
    <property type="evidence" value="ECO:0007669"/>
    <property type="project" value="UniProtKB-KW"/>
</dbReference>
<dbReference type="EMBL" id="AUZX01016257">
    <property type="protein sequence ID" value="EQD26119.1"/>
    <property type="molecule type" value="Genomic_DNA"/>
</dbReference>
<comment type="caution">
    <text evidence="4">The sequence shown here is derived from an EMBL/GenBank/DDBJ whole genome shotgun (WGS) entry which is preliminary data.</text>
</comment>
<dbReference type="Gene3D" id="1.10.443.10">
    <property type="entry name" value="Intergrase catalytic core"/>
    <property type="match status" value="1"/>
</dbReference>
<feature type="domain" description="Tyr recombinase" evidence="3">
    <location>
        <begin position="163"/>
        <end position="349"/>
    </location>
</feature>
<dbReference type="Pfam" id="PF00589">
    <property type="entry name" value="Phage_integrase"/>
    <property type="match status" value="1"/>
</dbReference>
<dbReference type="AlphaFoldDB" id="T0ZAY3"/>
<accession>T0ZAY3</accession>
<protein>
    <submittedName>
        <fullName evidence="4">Phage integrase family protein</fullName>
    </submittedName>
</protein>
<reference evidence="4" key="2">
    <citation type="journal article" date="2014" name="ISME J.">
        <title>Microbial stratification in low pH oxic and suboxic macroscopic growths along an acid mine drainage.</title>
        <authorList>
            <person name="Mendez-Garcia C."/>
            <person name="Mesa V."/>
            <person name="Sprenger R.R."/>
            <person name="Richter M."/>
            <person name="Diez M.S."/>
            <person name="Solano J."/>
            <person name="Bargiela R."/>
            <person name="Golyshina O.V."/>
            <person name="Manteca A."/>
            <person name="Ramos J.L."/>
            <person name="Gallego J.R."/>
            <person name="Llorente I."/>
            <person name="Martins Dos Santos V.A."/>
            <person name="Jensen O.N."/>
            <person name="Pelaez A.I."/>
            <person name="Sanchez J."/>
            <person name="Ferrer M."/>
        </authorList>
    </citation>
    <scope>NUCLEOTIDE SEQUENCE</scope>
</reference>
<dbReference type="InterPro" id="IPR002104">
    <property type="entry name" value="Integrase_catalytic"/>
</dbReference>
<name>T0ZAY3_9ZZZZ</name>
<reference evidence="4" key="1">
    <citation type="submission" date="2013-08" db="EMBL/GenBank/DDBJ databases">
        <authorList>
            <person name="Mendez C."/>
            <person name="Richter M."/>
            <person name="Ferrer M."/>
            <person name="Sanchez J."/>
        </authorList>
    </citation>
    <scope>NUCLEOTIDE SEQUENCE</scope>
</reference>
<dbReference type="InterPro" id="IPR010998">
    <property type="entry name" value="Integrase_recombinase_N"/>
</dbReference>
<evidence type="ECO:0000256" key="1">
    <source>
        <dbReference type="ARBA" id="ARBA00023125"/>
    </source>
</evidence>
<organism evidence="4">
    <name type="scientific">mine drainage metagenome</name>
    <dbReference type="NCBI Taxonomy" id="410659"/>
    <lineage>
        <taxon>unclassified sequences</taxon>
        <taxon>metagenomes</taxon>
        <taxon>ecological metagenomes</taxon>
    </lineage>
</organism>
<evidence type="ECO:0000259" key="3">
    <source>
        <dbReference type="PROSITE" id="PS51898"/>
    </source>
</evidence>
<dbReference type="SUPFAM" id="SSF56349">
    <property type="entry name" value="DNA breaking-rejoining enzymes"/>
    <property type="match status" value="1"/>
</dbReference>
<dbReference type="InterPro" id="IPR050090">
    <property type="entry name" value="Tyrosine_recombinase_XerCD"/>
</dbReference>
<dbReference type="PROSITE" id="PS51898">
    <property type="entry name" value="TYR_RECOMBINASE"/>
    <property type="match status" value="1"/>
</dbReference>
<keyword evidence="1" id="KW-0238">DNA-binding</keyword>
<dbReference type="PANTHER" id="PTHR30349">
    <property type="entry name" value="PHAGE INTEGRASE-RELATED"/>
    <property type="match status" value="1"/>
</dbReference>